<dbReference type="AlphaFoldDB" id="A0A2P5WE67"/>
<evidence type="ECO:0000313" key="3">
    <source>
        <dbReference type="Proteomes" id="UP000239757"/>
    </source>
</evidence>
<evidence type="ECO:0000313" key="2">
    <source>
        <dbReference type="EMBL" id="PPR89375.1"/>
    </source>
</evidence>
<protein>
    <recommendedName>
        <fullName evidence="4">B box-type domain-containing protein</fullName>
    </recommendedName>
</protein>
<sequence>MTVFVAASKETKRRIRELDSDSVSAKNDAALSDSPELTDLPNGGAFQRIHAWREFKYGENKESAEDAKSGAEVGVLSTDSMTKLGESEMQKKGQKVEVEMVHPWPEWIELMERLVQQNYFDHKRRDDEKMVEDLGFDMTNVVEEVKDDAGIDFKDYKTVQTACINSGKDRFNTLRCSHEFWGFHRSNPCVTDWITGRKKVRKRESEMMSNEDRDKLLSFAGRAIFLFSSHLPRWLQVLLTEKFFNACIIHEDAKKNEKNIYCLDCCISICPNCLSPHSSHRLLQIRRYVYHDVIRLDDATRLMDCAFVQVNDLLRTEDGVSKFLFECNFLPLPEAGSEDYGLVTPDSVLEPSGSTGSGGYGEVSLTSTATTEIVRKKRSSLKACRPTCPPTVSEVSGSLMNRRKKTPQRAPLY</sequence>
<dbReference type="Proteomes" id="UP000239757">
    <property type="component" value="Unassembled WGS sequence"/>
</dbReference>
<proteinExistence type="predicted"/>
<dbReference type="PANTHER" id="PTHR31065:SF1">
    <property type="entry name" value="OS09G0116050 PROTEIN"/>
    <property type="match status" value="1"/>
</dbReference>
<dbReference type="EMBL" id="KZ667975">
    <property type="protein sequence ID" value="PPR89375.1"/>
    <property type="molecule type" value="Genomic_DNA"/>
</dbReference>
<name>A0A2P5WE67_GOSBA</name>
<reference evidence="2 3" key="1">
    <citation type="submission" date="2015-01" db="EMBL/GenBank/DDBJ databases">
        <title>Genome of allotetraploid Gossypium barbadense reveals genomic plasticity and fiber elongation in cotton evolution.</title>
        <authorList>
            <person name="Chen X."/>
            <person name="Liu X."/>
            <person name="Zhao B."/>
            <person name="Zheng H."/>
            <person name="Hu Y."/>
            <person name="Lu G."/>
            <person name="Yang C."/>
            <person name="Chen J."/>
            <person name="Shan C."/>
            <person name="Zhang L."/>
            <person name="Zhou Y."/>
            <person name="Wang L."/>
            <person name="Guo W."/>
            <person name="Bai Y."/>
            <person name="Ruan J."/>
            <person name="Shangguan X."/>
            <person name="Mao Y."/>
            <person name="Jiang J."/>
            <person name="Zhu Y."/>
            <person name="Lei J."/>
            <person name="Kang H."/>
            <person name="Chen S."/>
            <person name="He X."/>
            <person name="Wang R."/>
            <person name="Wang Y."/>
            <person name="Chen J."/>
            <person name="Wang L."/>
            <person name="Yu S."/>
            <person name="Wang B."/>
            <person name="Wei J."/>
            <person name="Song S."/>
            <person name="Lu X."/>
            <person name="Gao Z."/>
            <person name="Gu W."/>
            <person name="Deng X."/>
            <person name="Ma D."/>
            <person name="Wang S."/>
            <person name="Liang W."/>
            <person name="Fang L."/>
            <person name="Cai C."/>
            <person name="Zhu X."/>
            <person name="Zhou B."/>
            <person name="Zhang Y."/>
            <person name="Chen Z."/>
            <person name="Xu S."/>
            <person name="Zhu R."/>
            <person name="Wang S."/>
            <person name="Zhang T."/>
            <person name="Zhao G."/>
        </authorList>
    </citation>
    <scope>NUCLEOTIDE SEQUENCE [LARGE SCALE GENOMIC DNA]</scope>
    <source>
        <strain evidence="3">cv. Xinhai21</strain>
        <tissue evidence="2">Leaf</tissue>
    </source>
</reference>
<feature type="region of interest" description="Disordered" evidence="1">
    <location>
        <begin position="18"/>
        <end position="39"/>
    </location>
</feature>
<evidence type="ECO:0000256" key="1">
    <source>
        <dbReference type="SAM" id="MobiDB-lite"/>
    </source>
</evidence>
<feature type="region of interest" description="Disordered" evidence="1">
    <location>
        <begin position="385"/>
        <end position="413"/>
    </location>
</feature>
<gene>
    <name evidence="2" type="ORF">GOBAR_AA31314</name>
</gene>
<dbReference type="PANTHER" id="PTHR31065">
    <property type="entry name" value="PLATZ TRANSCRIPTION FACTOR FAMILY PROTEIN"/>
    <property type="match status" value="1"/>
</dbReference>
<dbReference type="OrthoDB" id="1908108at2759"/>
<dbReference type="CDD" id="cd19756">
    <property type="entry name" value="Bbox2"/>
    <property type="match status" value="1"/>
</dbReference>
<accession>A0A2P5WE67</accession>
<evidence type="ECO:0008006" key="4">
    <source>
        <dbReference type="Google" id="ProtNLM"/>
    </source>
</evidence>
<organism evidence="2 3">
    <name type="scientific">Gossypium barbadense</name>
    <name type="common">Sea Island cotton</name>
    <name type="synonym">Hibiscus barbadensis</name>
    <dbReference type="NCBI Taxonomy" id="3634"/>
    <lineage>
        <taxon>Eukaryota</taxon>
        <taxon>Viridiplantae</taxon>
        <taxon>Streptophyta</taxon>
        <taxon>Embryophyta</taxon>
        <taxon>Tracheophyta</taxon>
        <taxon>Spermatophyta</taxon>
        <taxon>Magnoliopsida</taxon>
        <taxon>eudicotyledons</taxon>
        <taxon>Gunneridae</taxon>
        <taxon>Pentapetalae</taxon>
        <taxon>rosids</taxon>
        <taxon>malvids</taxon>
        <taxon>Malvales</taxon>
        <taxon>Malvaceae</taxon>
        <taxon>Malvoideae</taxon>
        <taxon>Gossypium</taxon>
    </lineage>
</organism>